<keyword evidence="2" id="KW-0418">Kinase</keyword>
<accession>A0A285JL69</accession>
<evidence type="ECO:0000256" key="1">
    <source>
        <dbReference type="SAM" id="MobiDB-lite"/>
    </source>
</evidence>
<name>A0A285JL69_9ACTN</name>
<evidence type="ECO:0000313" key="2">
    <source>
        <dbReference type="EMBL" id="SNY61062.1"/>
    </source>
</evidence>
<dbReference type="AlphaFoldDB" id="A0A285JL69"/>
<proteinExistence type="predicted"/>
<dbReference type="GO" id="GO:0016301">
    <property type="term" value="F:kinase activity"/>
    <property type="evidence" value="ECO:0007669"/>
    <property type="project" value="UniProtKB-KW"/>
</dbReference>
<dbReference type="EMBL" id="OBDY01000022">
    <property type="protein sequence ID" value="SNY61062.1"/>
    <property type="molecule type" value="Genomic_DNA"/>
</dbReference>
<dbReference type="InterPro" id="IPR027417">
    <property type="entry name" value="P-loop_NTPase"/>
</dbReference>
<dbReference type="Gene3D" id="3.40.50.300">
    <property type="entry name" value="P-loop containing nucleotide triphosphate hydrolases"/>
    <property type="match status" value="1"/>
</dbReference>
<dbReference type="SUPFAM" id="SSF52540">
    <property type="entry name" value="P-loop containing nucleoside triphosphate hydrolases"/>
    <property type="match status" value="1"/>
</dbReference>
<feature type="region of interest" description="Disordered" evidence="1">
    <location>
        <begin position="213"/>
        <end position="247"/>
    </location>
</feature>
<sequence length="247" mass="26697">MLDELAGGILALAPGHPVRVGVDGHSAAGKTTFADELAAVLRARTGRSVLRVMLDRFKRHVDLRTGYPAGSPESYYHEMFDVDAIRDVLLAPLGPGGDRRYRTEVMDFRGRTPVDSGVRVAPDDAILVADGAFLQKPALAPYWDLRVYLHIEVDEVLRRGTARDQAWMESAEAAAQRYRDYYIPGELLYLAEVGPAERADVVVDNSDFTAPRLVRAGSGGGRRAGRAAERGTPGPTNRPRGGSGSAG</sequence>
<feature type="compositionally biased region" description="Low complexity" evidence="1">
    <location>
        <begin position="230"/>
        <end position="240"/>
    </location>
</feature>
<evidence type="ECO:0000313" key="3">
    <source>
        <dbReference type="Proteomes" id="UP000219612"/>
    </source>
</evidence>
<dbReference type="Proteomes" id="UP000219612">
    <property type="component" value="Unassembled WGS sequence"/>
</dbReference>
<protein>
    <submittedName>
        <fullName evidence="2">Uridine kinase</fullName>
    </submittedName>
</protein>
<reference evidence="2 3" key="1">
    <citation type="submission" date="2017-09" db="EMBL/GenBank/DDBJ databases">
        <authorList>
            <person name="Ehlers B."/>
            <person name="Leendertz F.H."/>
        </authorList>
    </citation>
    <scope>NUCLEOTIDE SEQUENCE [LARGE SCALE GENOMIC DNA]</scope>
    <source>
        <strain evidence="2 3">CGMCC 4.6857</strain>
    </source>
</reference>
<organism evidence="2 3">
    <name type="scientific">Paractinoplanes atraurantiacus</name>
    <dbReference type="NCBI Taxonomy" id="1036182"/>
    <lineage>
        <taxon>Bacteria</taxon>
        <taxon>Bacillati</taxon>
        <taxon>Actinomycetota</taxon>
        <taxon>Actinomycetes</taxon>
        <taxon>Micromonosporales</taxon>
        <taxon>Micromonosporaceae</taxon>
        <taxon>Paractinoplanes</taxon>
    </lineage>
</organism>
<keyword evidence="2" id="KW-0808">Transferase</keyword>
<keyword evidence="3" id="KW-1185">Reference proteome</keyword>
<gene>
    <name evidence="2" type="ORF">SAMN05421748_12274</name>
</gene>